<evidence type="ECO:0000256" key="1">
    <source>
        <dbReference type="SAM" id="MobiDB-lite"/>
    </source>
</evidence>
<proteinExistence type="predicted"/>
<protein>
    <recommendedName>
        <fullName evidence="4">YpzI-like protein</fullName>
    </recommendedName>
</protein>
<name>A0ABY8J103_9BACI</name>
<dbReference type="RefSeq" id="WP_283076567.1">
    <property type="nucleotide sequence ID" value="NZ_CP121671.1"/>
</dbReference>
<keyword evidence="3" id="KW-1185">Reference proteome</keyword>
<evidence type="ECO:0008006" key="4">
    <source>
        <dbReference type="Google" id="ProtNLM"/>
    </source>
</evidence>
<organism evidence="2 3">
    <name type="scientific">Halobacillus naozhouensis</name>
    <dbReference type="NCBI Taxonomy" id="554880"/>
    <lineage>
        <taxon>Bacteria</taxon>
        <taxon>Bacillati</taxon>
        <taxon>Bacillota</taxon>
        <taxon>Bacilli</taxon>
        <taxon>Bacillales</taxon>
        <taxon>Bacillaceae</taxon>
        <taxon>Halobacillus</taxon>
    </lineage>
</organism>
<evidence type="ECO:0000313" key="3">
    <source>
        <dbReference type="Proteomes" id="UP001221597"/>
    </source>
</evidence>
<accession>A0ABY8J103</accession>
<sequence length="41" mass="4590">MSKRSKSKRTIQKGKDAVQPATGEERITISKSGRELSDKKE</sequence>
<gene>
    <name evidence="2" type="ORF">P9989_19815</name>
</gene>
<feature type="compositionally biased region" description="Basic and acidic residues" evidence="1">
    <location>
        <begin position="23"/>
        <end position="41"/>
    </location>
</feature>
<reference evidence="2 3" key="1">
    <citation type="submission" date="2023-04" db="EMBL/GenBank/DDBJ databases">
        <title>Genome sequence of Halobacillus naozhouensis KACC 21980.</title>
        <authorList>
            <person name="Kim S."/>
            <person name="Heo J."/>
            <person name="Kwon S.-W."/>
        </authorList>
    </citation>
    <scope>NUCLEOTIDE SEQUENCE [LARGE SCALE GENOMIC DNA]</scope>
    <source>
        <strain evidence="2 3">KCTC 13234</strain>
    </source>
</reference>
<evidence type="ECO:0000313" key="2">
    <source>
        <dbReference type="EMBL" id="WFT74571.1"/>
    </source>
</evidence>
<feature type="region of interest" description="Disordered" evidence="1">
    <location>
        <begin position="1"/>
        <end position="41"/>
    </location>
</feature>
<dbReference type="Proteomes" id="UP001221597">
    <property type="component" value="Chromosome"/>
</dbReference>
<dbReference type="EMBL" id="CP121671">
    <property type="protein sequence ID" value="WFT74571.1"/>
    <property type="molecule type" value="Genomic_DNA"/>
</dbReference>
<feature type="compositionally biased region" description="Basic residues" evidence="1">
    <location>
        <begin position="1"/>
        <end position="12"/>
    </location>
</feature>